<evidence type="ECO:0000256" key="4">
    <source>
        <dbReference type="ARBA" id="ARBA00022692"/>
    </source>
</evidence>
<dbReference type="CDD" id="cd11304">
    <property type="entry name" value="Cadherin_repeat"/>
    <property type="match status" value="22"/>
</dbReference>
<evidence type="ECO:0000256" key="6">
    <source>
        <dbReference type="ARBA" id="ARBA00022737"/>
    </source>
</evidence>
<feature type="region of interest" description="Disordered" evidence="13">
    <location>
        <begin position="2412"/>
        <end position="2455"/>
    </location>
</feature>
<evidence type="ECO:0000256" key="8">
    <source>
        <dbReference type="ARBA" id="ARBA00022889"/>
    </source>
</evidence>
<dbReference type="FunFam" id="2.60.40.60:FF:000039">
    <property type="entry name" value="FAT atypical cadherin 3"/>
    <property type="match status" value="2"/>
</dbReference>
<keyword evidence="3" id="KW-0245">EGF-like domain</keyword>
<keyword evidence="12" id="KW-0325">Glycoprotein</keyword>
<feature type="domain" description="Cadherin" evidence="15">
    <location>
        <begin position="232"/>
        <end position="336"/>
    </location>
</feature>
<dbReference type="SMART" id="SM00112">
    <property type="entry name" value="CA"/>
    <property type="match status" value="22"/>
</dbReference>
<evidence type="ECO:0000256" key="5">
    <source>
        <dbReference type="ARBA" id="ARBA00022729"/>
    </source>
</evidence>
<dbReference type="InterPro" id="IPR015919">
    <property type="entry name" value="Cadherin-like_sf"/>
</dbReference>
<feature type="domain" description="Cadherin" evidence="15">
    <location>
        <begin position="2238"/>
        <end position="2344"/>
    </location>
</feature>
<dbReference type="Pfam" id="PF00028">
    <property type="entry name" value="Cadherin"/>
    <property type="match status" value="22"/>
</dbReference>
<dbReference type="FunFam" id="2.60.40.60:FF:000033">
    <property type="entry name" value="FAT atypical cadherin 1"/>
    <property type="match status" value="1"/>
</dbReference>
<feature type="domain" description="Cadherin" evidence="15">
    <location>
        <begin position="1916"/>
        <end position="2018"/>
    </location>
</feature>
<keyword evidence="10 14" id="KW-0472">Membrane</keyword>
<feature type="domain" description="Cadherin" evidence="15">
    <location>
        <begin position="861"/>
        <end position="968"/>
    </location>
</feature>
<dbReference type="Gene3D" id="4.10.900.10">
    <property type="entry name" value="TCF3-CBD (Catenin binding domain)"/>
    <property type="match status" value="1"/>
</dbReference>
<dbReference type="InterPro" id="IPR027397">
    <property type="entry name" value="Catenin-bd_sf"/>
</dbReference>
<feature type="domain" description="Cadherin" evidence="15">
    <location>
        <begin position="143"/>
        <end position="231"/>
    </location>
</feature>
<dbReference type="EMBL" id="JH816850">
    <property type="protein sequence ID" value="EKC42094.1"/>
    <property type="molecule type" value="Genomic_DNA"/>
</dbReference>
<dbReference type="Gene3D" id="2.60.40.60">
    <property type="entry name" value="Cadherins"/>
    <property type="match status" value="22"/>
</dbReference>
<feature type="domain" description="Cadherin" evidence="15">
    <location>
        <begin position="1288"/>
        <end position="1392"/>
    </location>
</feature>
<feature type="domain" description="Cadherin" evidence="15">
    <location>
        <begin position="968"/>
        <end position="1079"/>
    </location>
</feature>
<feature type="domain" description="Cadherin" evidence="15">
    <location>
        <begin position="1185"/>
        <end position="1287"/>
    </location>
</feature>
<keyword evidence="9 14" id="KW-1133">Transmembrane helix</keyword>
<dbReference type="InterPro" id="IPR002126">
    <property type="entry name" value="Cadherin-like_dom"/>
</dbReference>
<keyword evidence="8" id="KW-0130">Cell adhesion</keyword>
<dbReference type="GO" id="GO:0005509">
    <property type="term" value="F:calcium ion binding"/>
    <property type="evidence" value="ECO:0007669"/>
    <property type="project" value="UniProtKB-UniRule"/>
</dbReference>
<keyword evidence="7" id="KW-0106">Calcium</keyword>
<evidence type="ECO:0000256" key="11">
    <source>
        <dbReference type="ARBA" id="ARBA00023157"/>
    </source>
</evidence>
<dbReference type="FunFam" id="2.60.40.60:FF:000279">
    <property type="entry name" value="Protocadherin-16, putative"/>
    <property type="match status" value="1"/>
</dbReference>
<dbReference type="GO" id="GO:0048729">
    <property type="term" value="P:tissue morphogenesis"/>
    <property type="evidence" value="ECO:0007669"/>
    <property type="project" value="UniProtKB-ARBA"/>
</dbReference>
<comment type="subcellular location">
    <subcellularLocation>
        <location evidence="1">Cell membrane</location>
        <topology evidence="1">Single-pass membrane protein</topology>
    </subcellularLocation>
</comment>
<feature type="compositionally biased region" description="Low complexity" evidence="13">
    <location>
        <begin position="2682"/>
        <end position="2693"/>
    </location>
</feature>
<evidence type="ECO:0000256" key="10">
    <source>
        <dbReference type="ARBA" id="ARBA00023136"/>
    </source>
</evidence>
<dbReference type="FunFam" id="2.60.40.60:FF:000116">
    <property type="entry name" value="Dachsous cadherin-related 2"/>
    <property type="match status" value="1"/>
</dbReference>
<keyword evidence="6" id="KW-0677">Repeat</keyword>
<feature type="domain" description="Cadherin" evidence="15">
    <location>
        <begin position="337"/>
        <end position="440"/>
    </location>
</feature>
<dbReference type="FunFam" id="2.60.40.60:FF:000020">
    <property type="entry name" value="Dachsous cadherin-related 1b"/>
    <property type="match status" value="8"/>
</dbReference>
<feature type="region of interest" description="Disordered" evidence="13">
    <location>
        <begin position="2616"/>
        <end position="2755"/>
    </location>
</feature>
<evidence type="ECO:0000256" key="1">
    <source>
        <dbReference type="ARBA" id="ARBA00004162"/>
    </source>
</evidence>
<dbReference type="PANTHER" id="PTHR24026">
    <property type="entry name" value="FAT ATYPICAL CADHERIN-RELATED"/>
    <property type="match status" value="1"/>
</dbReference>
<sequence>MTVLVLFCGGQLILWCNQPQGCRVRIKSVGCVVEWYVALIDEVSANDPDCQGRTQNLVRYHLDNSTASRPFTVDPTSGQICVSKALDFETKQSHEFTVFARDAGDLESNAVVKVTLSDVNDNHPEFYPQNYSVNVDLSEANVGTTIVRVQAQDPDTGSAGSIQYSITAGNDRGFFSIITSSGRINLVSPLPLEEKIYKLEVTATDGEGLTSIIPAHVYISITGQNSHPPVFDHLTYSFSVPEDTVHGTTVGTIHATVQPVNGVTPVVRYSIASGDKNGLFAINDRTGVISSTKSLDHETQAFVLLSIRAEAGDPPVFATAQVNISITDVNDNSPQFQTSSLQIPVWEDEDLSTTLYTAHATDPDSGSNGVILYSMAGDSSNTFKLNSTSGEITLLRSLDYEQVQLYKLYIEARDQGNPPRTSTLSLTISVLNVNDNSPVFSASSYVFNVSESALVQSNIDQVQATDRDGDHVSYSFRDSMYLNLFGIGSSSGFIYIKQELNREEKDKYTLTVVARDSGKGYRSSSVPVTINVLDANDHSPVFKQSFYTFYILENMAAGTIVGQTTATDKDTGENAYLRYQFEQPEPHLKIDSDTGVITTTVSLDREEKNFYNLTVVASDHGDPKKFDYTNVKIFVGDLNDNSPKFLNSQPIEATVNENEPKGTSVLNISAKDDDALENGTISYSLIAEGDVNVLKYFAIHPKTGLVTTLEVLDFEQKNRYALGVIAKDHGNPARSSSSSLVVHVKDENDGRPIFSSQNLTIQVVENIKTGSIVGKVEAKDWDSGENGRVSYSIIGGNVFDVFAVNVSNGNIYCIRNVDYEEASSHSLAVKAVDNSPYNPKSSTINVIVEVVDVNDNPPVFEKDPVLISRKENLPTGYTVHTFTATDKDSGVNGSVRYSIQSQTPDRALFTIDPISGDLKVASVLDYEEVKQVSLVIQAKDQCHAGCQQKATITAWLSVLDVNDNTPVFKGNSSYSVFENETVGPQGFPVTHIIATDADSNVDESGNGVLAFSIVDGNEEGHFAIDRSSGLLSIQTTLDRETTPSFTLTIQVRDQGMPQRSAIKLISIHVLDINDHAPLFSQSSYTVDIQENLPPQSNVLQVQATDLDIGVNGKLSYYLPPGVGGDKFVLDSTTGQLSTTASLDREAQASYTLTAYVRDFGYPERYSSATIVVRVTDVNDNLPVFVKDEVSLSIPENTEQRAIHQVVAKDLDTGDNARLSYTIISGNVGSAFTIDPETGQLSCKSLDRETVSSYNLTIRASDHGSPQRNTMCRVFVKVLDKNDNYPQFSALEYAHTIKENVVVGTFVLQVSASDIDEGENAHITYSLGNDTDGLFQVDSQSGNITTNGLFDYEKKTSYVFFVVAKDGGQKDIKNKTVQVRINLSDVNDNAPVFTEMAYHKNLSVNTASDTLVVRVKADDRDSGINGEVRYSLSNSGTDLATYNMFRIDAVTGDLYTKQTLTTSGVRMIQVVANDLGTPELNATGIVEVTVGGGSGDLSLRFDQASYHVMIRENPSRGTPVTTVRATFVGSGSGPITYSLVNSNDQQVFSLGASTGTITINNGATLDFEVAQEVHVMVVATSGGLSTYTRLVVQLTDINDNAPKFAQNVYYSSTWEGEEGDQVYVTQVLAVDADSNSNADIMYNIIGGNEGFTFQIYPPHSGIVVTTLPLDYEIQDSYSLTIEAVDHGQPPLSSTCTLNIAVVDINDQRPKFPDPMPVNLSEAADVGSLVRLITANDRDRNPTLLYDFTPNGNPGNTFTIDRFSGRITLAKPLDHEVRKHYAVGLSVNDTKHSAQTILEVNVEDENDNHPVFSQQSYQADIPEFTGSGVKILTVTATDADSGINSVLTYNLIVNPTGGFYIDPNTGELFTNKTVELRQDQQVITLVVTAQDGGRPRLSAVVAINLQVIPVNHYAPEFPPQQSKFIFAEDIKKGENLWSVTATDRDMKQEIYYSIKAGNQHNTFGIDRQSGLVFLNENLDRELVPTYSLIIEASDNGNPFKTNTLVVSVEVRDVNDQRPVFQPTMYFKELPENTAHSNSFLQVHATDDDEGVNAEIQYTITSGNDQGLFIVHGRTGAVSITPNATLDYETTTQHKLIVRATDCLGCNSTQIRFSAFATIVINVTDVNEYPPVFPVPFYYASVNEGPTGTKVFQAHANDKDGGPYGVLSYQIKNTVVFKIDSVTGWVSTNMNINYENLPYLSDPGQNQYRFDLTVTDPMGLEDTKPVIVTINDVDEFAPVFTQKKYAFEVPGNAKQGHAIGKVSATDQDGGLAGMVFYVIKNPVDYFDVNITTGEVYVSHDFHSEIRSKRESTRQKRALDKNFVTLIITATNGVENVMETTSIVEVSIDTKCAGCALAQSQSEPDEPVNTTIIAIVVVFVLVAIILVVIIVIIVIRFRKRKTPTVVYETEYPNQFDFPVANDDGSPPAYDEKYRNHPITPDISERSHHSQSSGRGSVEADEDEEIMMINSHSSVLNNSSGFRSKNMPDSGIQDDDNTSEPSVQNSKDYLARLGIEPVHTQIKTQNIMQSVESMHQFTEEGGGEDVEYNNDSSADIVISDSNNDLGFHEPVEMQQHVGSLSSVINSEEEYSGSYNWDYLLDWGPQYQPLAHVFTEIARLKDDRQTPKKQPVKTVPQRKQNINLNPQVKMDPPPIITNAPPKAVQHGQPQNSQGSKHSSRTNSTMNVSSLPSLPRSPISYESSFTSPAITPSYTPSLTPLATRSPSISPYGSGHNTPNRQRGNGHRQMMALSSESEQELRI</sequence>
<feature type="domain" description="Cadherin" evidence="15">
    <location>
        <begin position="2019"/>
        <end position="2130"/>
    </location>
</feature>
<dbReference type="GO" id="GO:0048731">
    <property type="term" value="P:system development"/>
    <property type="evidence" value="ECO:0007669"/>
    <property type="project" value="UniProtKB-ARBA"/>
</dbReference>
<feature type="domain" description="Cadherin" evidence="15">
    <location>
        <begin position="441"/>
        <end position="542"/>
    </location>
</feature>
<dbReference type="GO" id="GO:0009887">
    <property type="term" value="P:animal organ morphogenesis"/>
    <property type="evidence" value="ECO:0007669"/>
    <property type="project" value="UniProtKB-ARBA"/>
</dbReference>
<dbReference type="GO" id="GO:0007163">
    <property type="term" value="P:establishment or maintenance of cell polarity"/>
    <property type="evidence" value="ECO:0007669"/>
    <property type="project" value="UniProtKB-ARBA"/>
</dbReference>
<dbReference type="FunFam" id="2.60.40.60:FF:000015">
    <property type="entry name" value="FAT atypical cadherin 1"/>
    <property type="match status" value="1"/>
</dbReference>
<feature type="compositionally biased region" description="Polar residues" evidence="13">
    <location>
        <begin position="2631"/>
        <end position="2640"/>
    </location>
</feature>
<dbReference type="FunFam" id="2.60.40.60:FF:000013">
    <property type="entry name" value="Cadherin EGF LAG seven-pass G-type receptor"/>
    <property type="match status" value="1"/>
</dbReference>
<feature type="domain" description="Cadherin" evidence="15">
    <location>
        <begin position="40"/>
        <end position="126"/>
    </location>
</feature>
<feature type="domain" description="Cadherin" evidence="15">
    <location>
        <begin position="755"/>
        <end position="860"/>
    </location>
</feature>
<dbReference type="PROSITE" id="PS50268">
    <property type="entry name" value="CADHERIN_2"/>
    <property type="match status" value="22"/>
</dbReference>
<feature type="domain" description="Cadherin" evidence="15">
    <location>
        <begin position="1393"/>
        <end position="1500"/>
    </location>
</feature>
<keyword evidence="11" id="KW-1015">Disulfide bond</keyword>
<feature type="compositionally biased region" description="Polar residues" evidence="13">
    <location>
        <begin position="2694"/>
        <end position="2735"/>
    </location>
</feature>
<organism evidence="16">
    <name type="scientific">Magallana gigas</name>
    <name type="common">Pacific oyster</name>
    <name type="synonym">Crassostrea gigas</name>
    <dbReference type="NCBI Taxonomy" id="29159"/>
    <lineage>
        <taxon>Eukaryota</taxon>
        <taxon>Metazoa</taxon>
        <taxon>Spiralia</taxon>
        <taxon>Lophotrochozoa</taxon>
        <taxon>Mollusca</taxon>
        <taxon>Bivalvia</taxon>
        <taxon>Autobranchia</taxon>
        <taxon>Pteriomorphia</taxon>
        <taxon>Ostreida</taxon>
        <taxon>Ostreoidea</taxon>
        <taxon>Ostreidae</taxon>
        <taxon>Magallana</taxon>
    </lineage>
</organism>
<name>K1REE7_MAGGI</name>
<dbReference type="PRINTS" id="PR00205">
    <property type="entry name" value="CADHERIN"/>
</dbReference>
<evidence type="ECO:0000256" key="14">
    <source>
        <dbReference type="SAM" id="Phobius"/>
    </source>
</evidence>
<keyword evidence="2" id="KW-1003">Cell membrane</keyword>
<evidence type="ECO:0000259" key="15">
    <source>
        <dbReference type="PROSITE" id="PS50268"/>
    </source>
</evidence>
<evidence type="ECO:0000256" key="7">
    <source>
        <dbReference type="ARBA" id="ARBA00022837"/>
    </source>
</evidence>
<evidence type="ECO:0000256" key="9">
    <source>
        <dbReference type="ARBA" id="ARBA00022989"/>
    </source>
</evidence>
<feature type="domain" description="Cadherin" evidence="15">
    <location>
        <begin position="1501"/>
        <end position="1603"/>
    </location>
</feature>
<protein>
    <submittedName>
        <fullName evidence="16">Protein dachsous</fullName>
    </submittedName>
</protein>
<dbReference type="GO" id="GO:0007156">
    <property type="term" value="P:homophilic cell adhesion via plasma membrane adhesion molecules"/>
    <property type="evidence" value="ECO:0007669"/>
    <property type="project" value="InterPro"/>
</dbReference>
<accession>K1REE7</accession>
<dbReference type="InParanoid" id="K1REE7"/>
<feature type="domain" description="Cadherin" evidence="15">
    <location>
        <begin position="543"/>
        <end position="645"/>
    </location>
</feature>
<dbReference type="FunFam" id="2.60.40.60:FF:000081">
    <property type="entry name" value="protocadherin Fat 4"/>
    <property type="match status" value="1"/>
</dbReference>
<dbReference type="HOGENOM" id="CLU_000265_0_0_1"/>
<feature type="domain" description="Cadherin" evidence="15">
    <location>
        <begin position="1811"/>
        <end position="1915"/>
    </location>
</feature>
<dbReference type="PROSITE" id="PS00232">
    <property type="entry name" value="CADHERIN_1"/>
    <property type="match status" value="9"/>
</dbReference>
<evidence type="ECO:0000256" key="12">
    <source>
        <dbReference type="ARBA" id="ARBA00023180"/>
    </source>
</evidence>
<evidence type="ECO:0000256" key="2">
    <source>
        <dbReference type="ARBA" id="ARBA00022475"/>
    </source>
</evidence>
<evidence type="ECO:0000313" key="16">
    <source>
        <dbReference type="EMBL" id="EKC42094.1"/>
    </source>
</evidence>
<feature type="domain" description="Cadherin" evidence="15">
    <location>
        <begin position="647"/>
        <end position="754"/>
    </location>
</feature>
<feature type="region of interest" description="Disordered" evidence="13">
    <location>
        <begin position="2471"/>
        <end position="2499"/>
    </location>
</feature>
<keyword evidence="5" id="KW-0732">Signal</keyword>
<feature type="domain" description="Cadherin" evidence="15">
    <location>
        <begin position="1604"/>
        <end position="1710"/>
    </location>
</feature>
<dbReference type="FunCoup" id="K1REE7">
    <property type="interactions" value="104"/>
</dbReference>
<feature type="domain" description="Cadherin" evidence="15">
    <location>
        <begin position="1080"/>
        <end position="1184"/>
    </location>
</feature>
<proteinExistence type="predicted"/>
<dbReference type="InterPro" id="IPR020894">
    <property type="entry name" value="Cadherin_CS"/>
</dbReference>
<feature type="transmembrane region" description="Helical" evidence="14">
    <location>
        <begin position="2368"/>
        <end position="2391"/>
    </location>
</feature>
<dbReference type="FunFam" id="2.60.40.60:FF:000058">
    <property type="entry name" value="FAT atypical cadherin 3"/>
    <property type="match status" value="1"/>
</dbReference>
<feature type="domain" description="Cadherin" evidence="15">
    <location>
        <begin position="2130"/>
        <end position="2237"/>
    </location>
</feature>
<dbReference type="SUPFAM" id="SSF49313">
    <property type="entry name" value="Cadherin-like"/>
    <property type="match status" value="22"/>
</dbReference>
<dbReference type="PANTHER" id="PTHR24026:SF136">
    <property type="entry name" value="PROTOCADHERIN-23"/>
    <property type="match status" value="1"/>
</dbReference>
<evidence type="ECO:0000256" key="13">
    <source>
        <dbReference type="SAM" id="MobiDB-lite"/>
    </source>
</evidence>
<dbReference type="GO" id="GO:0005886">
    <property type="term" value="C:plasma membrane"/>
    <property type="evidence" value="ECO:0007669"/>
    <property type="project" value="UniProtKB-SubCell"/>
</dbReference>
<keyword evidence="4 14" id="KW-0812">Transmembrane</keyword>
<evidence type="ECO:0000256" key="3">
    <source>
        <dbReference type="ARBA" id="ARBA00022536"/>
    </source>
</evidence>
<feature type="domain" description="Cadherin" evidence="15">
    <location>
        <begin position="1710"/>
        <end position="1810"/>
    </location>
</feature>
<gene>
    <name evidence="16" type="ORF">CGI_10025260</name>
</gene>
<feature type="compositionally biased region" description="Polar residues" evidence="13">
    <location>
        <begin position="2661"/>
        <end position="2681"/>
    </location>
</feature>
<reference evidence="16" key="1">
    <citation type="journal article" date="2012" name="Nature">
        <title>The oyster genome reveals stress adaptation and complexity of shell formation.</title>
        <authorList>
            <person name="Zhang G."/>
            <person name="Fang X."/>
            <person name="Guo X."/>
            <person name="Li L."/>
            <person name="Luo R."/>
            <person name="Xu F."/>
            <person name="Yang P."/>
            <person name="Zhang L."/>
            <person name="Wang X."/>
            <person name="Qi H."/>
            <person name="Xiong Z."/>
            <person name="Que H."/>
            <person name="Xie Y."/>
            <person name="Holland P.W."/>
            <person name="Paps J."/>
            <person name="Zhu Y."/>
            <person name="Wu F."/>
            <person name="Chen Y."/>
            <person name="Wang J."/>
            <person name="Peng C."/>
            <person name="Meng J."/>
            <person name="Yang L."/>
            <person name="Liu J."/>
            <person name="Wen B."/>
            <person name="Zhang N."/>
            <person name="Huang Z."/>
            <person name="Zhu Q."/>
            <person name="Feng Y."/>
            <person name="Mount A."/>
            <person name="Hedgecock D."/>
            <person name="Xu Z."/>
            <person name="Liu Y."/>
            <person name="Domazet-Loso T."/>
            <person name="Du Y."/>
            <person name="Sun X."/>
            <person name="Zhang S."/>
            <person name="Liu B."/>
            <person name="Cheng P."/>
            <person name="Jiang X."/>
            <person name="Li J."/>
            <person name="Fan D."/>
            <person name="Wang W."/>
            <person name="Fu W."/>
            <person name="Wang T."/>
            <person name="Wang B."/>
            <person name="Zhang J."/>
            <person name="Peng Z."/>
            <person name="Li Y."/>
            <person name="Li N."/>
            <person name="Wang J."/>
            <person name="Chen M."/>
            <person name="He Y."/>
            <person name="Tan F."/>
            <person name="Song X."/>
            <person name="Zheng Q."/>
            <person name="Huang R."/>
            <person name="Yang H."/>
            <person name="Du X."/>
            <person name="Chen L."/>
            <person name="Yang M."/>
            <person name="Gaffney P.M."/>
            <person name="Wang S."/>
            <person name="Luo L."/>
            <person name="She Z."/>
            <person name="Ming Y."/>
            <person name="Huang W."/>
            <person name="Zhang S."/>
            <person name="Huang B."/>
            <person name="Zhang Y."/>
            <person name="Qu T."/>
            <person name="Ni P."/>
            <person name="Miao G."/>
            <person name="Wang J."/>
            <person name="Wang Q."/>
            <person name="Steinberg C.E."/>
            <person name="Wang H."/>
            <person name="Li N."/>
            <person name="Qian L."/>
            <person name="Zhang G."/>
            <person name="Li Y."/>
            <person name="Yang H."/>
            <person name="Liu X."/>
            <person name="Wang J."/>
            <person name="Yin Y."/>
            <person name="Wang J."/>
        </authorList>
    </citation>
    <scope>NUCLEOTIDE SEQUENCE [LARGE SCALE GENOMIC DNA]</scope>
    <source>
        <strain evidence="16">05x7-T-G4-1.051#20</strain>
    </source>
</reference>